<keyword evidence="2" id="KW-0677">Repeat</keyword>
<dbReference type="PROSITE" id="PS50897">
    <property type="entry name" value="CTLH"/>
    <property type="match status" value="1"/>
</dbReference>
<evidence type="ECO:0000256" key="1">
    <source>
        <dbReference type="ARBA" id="ARBA00022574"/>
    </source>
</evidence>
<dbReference type="PANTHER" id="PTHR22838:SF0">
    <property type="entry name" value="WD REPEAT-CONTAINING PROTEIN 26"/>
    <property type="match status" value="1"/>
</dbReference>
<dbReference type="PANTHER" id="PTHR22838">
    <property type="entry name" value="WD REPEAT PROTEIN 26-RELATED"/>
    <property type="match status" value="1"/>
</dbReference>
<evidence type="ECO:0000313" key="7">
    <source>
        <dbReference type="Proteomes" id="UP000029964"/>
    </source>
</evidence>
<dbReference type="InterPro" id="IPR001680">
    <property type="entry name" value="WD40_rpt"/>
</dbReference>
<reference evidence="7" key="1">
    <citation type="journal article" date="2014" name="Genome Announc.">
        <title>Genome sequence and annotation of Acremonium chrysogenum, producer of the beta-lactam antibiotic cephalosporin C.</title>
        <authorList>
            <person name="Terfehr D."/>
            <person name="Dahlmann T.A."/>
            <person name="Specht T."/>
            <person name="Zadra I."/>
            <person name="Kuernsteiner H."/>
            <person name="Kueck U."/>
        </authorList>
    </citation>
    <scope>NUCLEOTIDE SEQUENCE [LARGE SCALE GENOMIC DNA]</scope>
    <source>
        <strain evidence="7">ATCC 11550 / CBS 779.69 / DSM 880 / IAM 14645 / JCM 23072 / IMI 49137</strain>
    </source>
</reference>
<dbReference type="Pfam" id="PF00400">
    <property type="entry name" value="WD40"/>
    <property type="match status" value="4"/>
</dbReference>
<feature type="compositionally biased region" description="Polar residues" evidence="4">
    <location>
        <begin position="8"/>
        <end position="30"/>
    </location>
</feature>
<dbReference type="GO" id="GO:0034657">
    <property type="term" value="C:GID complex"/>
    <property type="evidence" value="ECO:0007669"/>
    <property type="project" value="TreeGrafter"/>
</dbReference>
<dbReference type="PROSITE" id="PS50294">
    <property type="entry name" value="WD_REPEATS_REGION"/>
    <property type="match status" value="1"/>
</dbReference>
<evidence type="ECO:0000256" key="2">
    <source>
        <dbReference type="ARBA" id="ARBA00022737"/>
    </source>
</evidence>
<dbReference type="SMART" id="SM00320">
    <property type="entry name" value="WD40"/>
    <property type="match status" value="6"/>
</dbReference>
<feature type="repeat" description="WD" evidence="3">
    <location>
        <begin position="323"/>
        <end position="364"/>
    </location>
</feature>
<dbReference type="GO" id="GO:0043161">
    <property type="term" value="P:proteasome-mediated ubiquitin-dependent protein catabolic process"/>
    <property type="evidence" value="ECO:0007669"/>
    <property type="project" value="TreeGrafter"/>
</dbReference>
<feature type="domain" description="CTLH" evidence="5">
    <location>
        <begin position="97"/>
        <end position="169"/>
    </location>
</feature>
<dbReference type="InterPro" id="IPR036322">
    <property type="entry name" value="WD40_repeat_dom_sf"/>
</dbReference>
<comment type="caution">
    <text evidence="6">The sequence shown here is derived from an EMBL/GenBank/DDBJ whole genome shotgun (WGS) entry which is preliminary data.</text>
</comment>
<dbReference type="EMBL" id="JPKY01000010">
    <property type="protein sequence ID" value="KFH47317.1"/>
    <property type="molecule type" value="Genomic_DNA"/>
</dbReference>
<evidence type="ECO:0000256" key="4">
    <source>
        <dbReference type="SAM" id="MobiDB-lite"/>
    </source>
</evidence>
<dbReference type="OrthoDB" id="972532at2759"/>
<dbReference type="Gene3D" id="2.130.10.10">
    <property type="entry name" value="YVTN repeat-like/Quinoprotein amine dehydrogenase"/>
    <property type="match status" value="1"/>
</dbReference>
<feature type="region of interest" description="Disordered" evidence="4">
    <location>
        <begin position="573"/>
        <end position="612"/>
    </location>
</feature>
<evidence type="ECO:0000313" key="6">
    <source>
        <dbReference type="EMBL" id="KFH47317.1"/>
    </source>
</evidence>
<keyword evidence="7" id="KW-1185">Reference proteome</keyword>
<dbReference type="SUPFAM" id="SSF50978">
    <property type="entry name" value="WD40 repeat-like"/>
    <property type="match status" value="1"/>
</dbReference>
<dbReference type="AlphaFoldDB" id="A0A086TD85"/>
<proteinExistence type="predicted"/>
<feature type="region of interest" description="Disordered" evidence="4">
    <location>
        <begin position="1"/>
        <end position="30"/>
    </location>
</feature>
<dbReference type="InterPro" id="IPR006595">
    <property type="entry name" value="CTLH_C"/>
</dbReference>
<dbReference type="PROSITE" id="PS50082">
    <property type="entry name" value="WD_REPEATS_2"/>
    <property type="match status" value="1"/>
</dbReference>
<dbReference type="CDD" id="cd00200">
    <property type="entry name" value="WD40"/>
    <property type="match status" value="1"/>
</dbReference>
<accession>A0A086TD85</accession>
<dbReference type="InterPro" id="IPR051350">
    <property type="entry name" value="WD_repeat-ST_regulator"/>
</dbReference>
<protein>
    <submittedName>
        <fullName evidence="6">WD repeat-containing protein-like protein</fullName>
    </submittedName>
</protein>
<keyword evidence="1 3" id="KW-0853">WD repeat</keyword>
<organism evidence="6 7">
    <name type="scientific">Hapsidospora chrysogenum (strain ATCC 11550 / CBS 779.69 / DSM 880 / IAM 14645 / JCM 23072 / IMI 49137)</name>
    <name type="common">Acremonium chrysogenum</name>
    <dbReference type="NCBI Taxonomy" id="857340"/>
    <lineage>
        <taxon>Eukaryota</taxon>
        <taxon>Fungi</taxon>
        <taxon>Dikarya</taxon>
        <taxon>Ascomycota</taxon>
        <taxon>Pezizomycotina</taxon>
        <taxon>Sordariomycetes</taxon>
        <taxon>Hypocreomycetidae</taxon>
        <taxon>Hypocreales</taxon>
        <taxon>Bionectriaceae</taxon>
        <taxon>Hapsidospora</taxon>
    </lineage>
</organism>
<dbReference type="Proteomes" id="UP000029964">
    <property type="component" value="Unassembled WGS sequence"/>
</dbReference>
<dbReference type="STRING" id="857340.A0A086TD85"/>
<evidence type="ECO:0000259" key="5">
    <source>
        <dbReference type="PROSITE" id="PS50897"/>
    </source>
</evidence>
<dbReference type="Pfam" id="PF23627">
    <property type="entry name" value="LisH_WDR26"/>
    <property type="match status" value="1"/>
</dbReference>
<feature type="compositionally biased region" description="Polar residues" evidence="4">
    <location>
        <begin position="579"/>
        <end position="593"/>
    </location>
</feature>
<dbReference type="HOGENOM" id="CLU_000288_57_25_1"/>
<name>A0A086TD85_HAPC1</name>
<dbReference type="InterPro" id="IPR015943">
    <property type="entry name" value="WD40/YVTN_repeat-like_dom_sf"/>
</dbReference>
<evidence type="ECO:0000256" key="3">
    <source>
        <dbReference type="PROSITE-ProRule" id="PRU00221"/>
    </source>
</evidence>
<gene>
    <name evidence="6" type="ORF">ACRE_017210</name>
</gene>
<sequence>MLGEGDSATPSNGNRSNGAPTAVSAQPGATNGTCKPALAVNGASNSDAAPAIASQRQSTYFGHDREEVTRILIQALSDMGYQDAAASVSRDSGYELENPTVATFRSAVLSGDWSAAERLLLGAAESESDAHGDQGNGLVLFKGADRNLMRFWIRQQKFLELLEQQEANSALVVLREELKPLHKDIDKLHFLSSLLMTPPTDLKAKAQWDGAGGQSRKKLLTELSKCISPSVMLPANRLAVLLQTIKQSQIDTCLFHTASSSPSLYSDHSCPRERFPSEVALELIDLGGEAWQVQYSPDGSMLAGCGSDRVVIWDENYEVLVRLEGHEHGVGSIAWSPDGSMLVTCSQDKTARLWSIPDGECLKKTKRFGEPVSSCVWAQDGKSFVLGTLDRQHGLCTFTVDPWDMVEWGGKARVQDLCGSRDGRWLVAVDDQGTMRVYNASRRELEYEVDLSSQAMSVSISEDCKHLLVNKSDGEAQLFNLETQAMGQKFLGHTGGKFLIRSSFGGANESFVTSGSEDGCILIWHKAIGAVVERLKGHRPRCNAVVWKPDDPTVLVSCGDDGRVKMYVGRDRGDLARMGQNQANKTSSSSWTSKAGARALRERPRHPYPGND</sequence>